<name>A0A8H6SXZ8_9AGAR</name>
<proteinExistence type="inferred from homology"/>
<dbReference type="GeneID" id="59344458"/>
<keyword evidence="2" id="KW-0268">Exocytosis</keyword>
<dbReference type="InterPro" id="IPR036322">
    <property type="entry name" value="WD40_repeat_dom_sf"/>
</dbReference>
<feature type="region of interest" description="Disordered" evidence="4">
    <location>
        <begin position="995"/>
        <end position="1014"/>
    </location>
</feature>
<dbReference type="RefSeq" id="XP_037222234.1">
    <property type="nucleotide sequence ID" value="XM_037361942.1"/>
</dbReference>
<dbReference type="AlphaFoldDB" id="A0A8H6SXZ8"/>
<dbReference type="GO" id="GO:0045159">
    <property type="term" value="F:myosin II binding"/>
    <property type="evidence" value="ECO:0007669"/>
    <property type="project" value="TreeGrafter"/>
</dbReference>
<evidence type="ECO:0000256" key="2">
    <source>
        <dbReference type="ARBA" id="ARBA00022483"/>
    </source>
</evidence>
<feature type="domain" description="Lethal giant larvae (Lgl)-like C-terminal" evidence="5">
    <location>
        <begin position="612"/>
        <end position="1001"/>
    </location>
</feature>
<dbReference type="EMBL" id="JACAZF010000004">
    <property type="protein sequence ID" value="KAF7307215.1"/>
    <property type="molecule type" value="Genomic_DNA"/>
</dbReference>
<dbReference type="GO" id="GO:0006893">
    <property type="term" value="P:Golgi to plasma membrane transport"/>
    <property type="evidence" value="ECO:0007669"/>
    <property type="project" value="TreeGrafter"/>
</dbReference>
<protein>
    <submittedName>
        <fullName evidence="6">WD40 containing SNARE-dependent exocytosis protein</fullName>
    </submittedName>
</protein>
<dbReference type="GO" id="GO:0005096">
    <property type="term" value="F:GTPase activator activity"/>
    <property type="evidence" value="ECO:0007669"/>
    <property type="project" value="TreeGrafter"/>
</dbReference>
<feature type="repeat" description="WD" evidence="3">
    <location>
        <begin position="235"/>
        <end position="276"/>
    </location>
</feature>
<dbReference type="SUPFAM" id="SSF50978">
    <property type="entry name" value="WD40 repeat-like"/>
    <property type="match status" value="2"/>
</dbReference>
<gene>
    <name evidence="6" type="ORF">MIND_00515100</name>
</gene>
<dbReference type="SMART" id="SM00320">
    <property type="entry name" value="WD40"/>
    <property type="match status" value="4"/>
</dbReference>
<evidence type="ECO:0000256" key="1">
    <source>
        <dbReference type="ARBA" id="ARBA00008070"/>
    </source>
</evidence>
<dbReference type="GO" id="GO:0006887">
    <property type="term" value="P:exocytosis"/>
    <property type="evidence" value="ECO:0007669"/>
    <property type="project" value="UniProtKB-KW"/>
</dbReference>
<feature type="compositionally biased region" description="Pro residues" evidence="4">
    <location>
        <begin position="998"/>
        <end position="1007"/>
    </location>
</feature>
<keyword evidence="3" id="KW-0853">WD repeat</keyword>
<dbReference type="Gene3D" id="2.130.10.10">
    <property type="entry name" value="YVTN repeat-like/Quinoprotein amine dehydrogenase"/>
    <property type="match status" value="2"/>
</dbReference>
<evidence type="ECO:0000256" key="3">
    <source>
        <dbReference type="PROSITE-ProRule" id="PRU00221"/>
    </source>
</evidence>
<dbReference type="GO" id="GO:0019905">
    <property type="term" value="F:syntaxin binding"/>
    <property type="evidence" value="ECO:0007669"/>
    <property type="project" value="TreeGrafter"/>
</dbReference>
<dbReference type="InterPro" id="IPR013905">
    <property type="entry name" value="Lgl_C_dom"/>
</dbReference>
<dbReference type="CDD" id="cd15873">
    <property type="entry name" value="R-SNARE_STXBP5_6"/>
    <property type="match status" value="1"/>
</dbReference>
<dbReference type="OrthoDB" id="19944at2759"/>
<dbReference type="GO" id="GO:0005886">
    <property type="term" value="C:plasma membrane"/>
    <property type="evidence" value="ECO:0007669"/>
    <property type="project" value="TreeGrafter"/>
</dbReference>
<comment type="caution">
    <text evidence="6">The sequence shown here is derived from an EMBL/GenBank/DDBJ whole genome shotgun (WGS) entry which is preliminary data.</text>
</comment>
<dbReference type="Proteomes" id="UP000636479">
    <property type="component" value="Unassembled WGS sequence"/>
</dbReference>
<feature type="region of interest" description="Disordered" evidence="4">
    <location>
        <begin position="432"/>
        <end position="456"/>
    </location>
</feature>
<comment type="similarity">
    <text evidence="1">Belongs to the WD repeat L(2)GL family.</text>
</comment>
<dbReference type="Pfam" id="PF08596">
    <property type="entry name" value="Lgl_C"/>
    <property type="match status" value="1"/>
</dbReference>
<keyword evidence="7" id="KW-1185">Reference proteome</keyword>
<organism evidence="6 7">
    <name type="scientific">Mycena indigotica</name>
    <dbReference type="NCBI Taxonomy" id="2126181"/>
    <lineage>
        <taxon>Eukaryota</taxon>
        <taxon>Fungi</taxon>
        <taxon>Dikarya</taxon>
        <taxon>Basidiomycota</taxon>
        <taxon>Agaricomycotina</taxon>
        <taxon>Agaricomycetes</taxon>
        <taxon>Agaricomycetidae</taxon>
        <taxon>Agaricales</taxon>
        <taxon>Marasmiineae</taxon>
        <taxon>Mycenaceae</taxon>
        <taxon>Mycena</taxon>
    </lineage>
</organism>
<dbReference type="InterPro" id="IPR015943">
    <property type="entry name" value="WD40/YVTN_repeat-like_dom_sf"/>
</dbReference>
<reference evidence="6" key="1">
    <citation type="submission" date="2020-05" db="EMBL/GenBank/DDBJ databases">
        <title>Mycena genomes resolve the evolution of fungal bioluminescence.</title>
        <authorList>
            <person name="Tsai I.J."/>
        </authorList>
    </citation>
    <scope>NUCLEOTIDE SEQUENCE</scope>
    <source>
        <strain evidence="6">171206Taipei</strain>
    </source>
</reference>
<dbReference type="PROSITE" id="PS50082">
    <property type="entry name" value="WD_REPEATS_2"/>
    <property type="match status" value="1"/>
</dbReference>
<dbReference type="PANTHER" id="PTHR10241:SF25">
    <property type="entry name" value="TOMOSYN, ISOFORM C"/>
    <property type="match status" value="1"/>
</dbReference>
<dbReference type="GO" id="GO:0005737">
    <property type="term" value="C:cytoplasm"/>
    <property type="evidence" value="ECO:0007669"/>
    <property type="project" value="TreeGrafter"/>
</dbReference>
<accession>A0A8H6SXZ8</accession>
<evidence type="ECO:0000313" key="7">
    <source>
        <dbReference type="Proteomes" id="UP000636479"/>
    </source>
</evidence>
<dbReference type="PANTHER" id="PTHR10241">
    <property type="entry name" value="LETHAL 2 GIANT LARVAE PROTEIN"/>
    <property type="match status" value="1"/>
</dbReference>
<sequence length="1079" mass="117239">MFKHTVYADFSSDLKDTPDWKVAELRTFEYPLKVTAVAIEPIAGLLAVGTAIGCIHVFGGPSVEVKLLLPEPTPVRFVHFSSATFQLVCLGGNSQLHIWDLAVFGRPKLVASARFDNATSLTVSPSHSHAFVALESGEVRTYDLLCLRKSEYRTPNLWSLYEEKTMATRVDPATPGSGFPVDVVAHPRDLNLLFVAYAGGVILSDLTQRNTLRAYELILPGGSPGGSGYGHPDIMQHRRPTVTSLALHPAGHYFAVGYSDGCIAFWAIEDEDQPVLVRTLDSVDVDKVDIEALEQKHEQGPEREPIYKLAWSSFSDSSDPRGGKTALTILGGLLMAPGEPIGLTVQWLPAFNPSDPPTPIPSNTSLHPFIRTAMQASLIPTMDFFYSTPSIAQDFFLVPRNSPHFANQHDPIAIIISLESAGDLRTLETRQFPPPAFLSSNDPPTDQDDPDTKSASQAVEDDLADILKDMTLNDDPRVIALPSPLSFGTTGLMHLQLCSLDRDAYEAFIGEGNTDLSLPLNGGAAWNDDSLEREIKLAKFQSPRILITFHRDPSAAIQFLDLSAQLLVTSDTPIQNHFPKPLPGLTIDLKPALTDASVVRQTSRDFVERAIVQSVHFAPQSLECLVQFVSGELVVYHLKSGSAPVPGSHEDVEDDLVLLDHVLTSEGSRYAPYFLLKGNKPVSARAISDIGFLAVAHAESLIVVDMRGPRVILRRGHDKKKARMSSLHIHAAEANPIVELHWNVSTADNDPQNRVRLLVGYASGATELLTLSRPSNVWQVEQEIKKVDGAPHPIPGGTFILDAKKGNILHATRERLAQSFNPTAPDANCILVSAGAKGARCIANLCGSRISKVEWPTKGGATVTCVQVVEKMGSQALVAFTDHQEVLAYSLPNLDLLGTFAAPTRDSTSVSCDHTGDWVSYTANKNTGKVEVMTYGTLFNFRRAYLPPNLEFLSTKPTIPPQPQPVSLGPTSLFSSWFKSGQSMTGDQLDILLGGPDRPIPQKPAPPKAQANDAASVAKSAAGVQDSLYSRLQSAMGERGQMLNDLEERFNALEEGSKNMASQAKRIAAQQTAKSWLGF</sequence>
<evidence type="ECO:0000313" key="6">
    <source>
        <dbReference type="EMBL" id="KAF7307215.1"/>
    </source>
</evidence>
<evidence type="ECO:0000256" key="4">
    <source>
        <dbReference type="SAM" id="MobiDB-lite"/>
    </source>
</evidence>
<dbReference type="InterPro" id="IPR001680">
    <property type="entry name" value="WD40_rpt"/>
</dbReference>
<evidence type="ECO:0000259" key="5">
    <source>
        <dbReference type="Pfam" id="PF08596"/>
    </source>
</evidence>